<evidence type="ECO:0000313" key="10">
    <source>
        <dbReference type="EMBL" id="PCI93576.1"/>
    </source>
</evidence>
<evidence type="ECO:0000259" key="8">
    <source>
        <dbReference type="Pfam" id="PF01316"/>
    </source>
</evidence>
<dbReference type="InterPro" id="IPR020900">
    <property type="entry name" value="Arg_repress_DNA-bd"/>
</dbReference>
<dbReference type="Pfam" id="PF02863">
    <property type="entry name" value="Arg_repressor_C"/>
    <property type="match status" value="1"/>
</dbReference>
<feature type="domain" description="Arginine repressor DNA-binding" evidence="8">
    <location>
        <begin position="5"/>
        <end position="67"/>
    </location>
</feature>
<dbReference type="Proteomes" id="UP000217838">
    <property type="component" value="Unassembled WGS sequence"/>
</dbReference>
<dbReference type="GO" id="GO:1900079">
    <property type="term" value="P:regulation of arginine biosynthetic process"/>
    <property type="evidence" value="ECO:0007669"/>
    <property type="project" value="UniProtKB-UniRule"/>
</dbReference>
<protein>
    <recommendedName>
        <fullName evidence="7">Arginine repressor</fullName>
    </recommendedName>
</protein>
<dbReference type="UniPathway" id="UPA00068"/>
<evidence type="ECO:0000256" key="3">
    <source>
        <dbReference type="ARBA" id="ARBA00022490"/>
    </source>
</evidence>
<keyword evidence="6 7" id="KW-0804">Transcription</keyword>
<keyword evidence="7" id="KW-0678">Repressor</keyword>
<keyword evidence="5 7" id="KW-0238">DNA-binding</keyword>
<evidence type="ECO:0000256" key="7">
    <source>
        <dbReference type="HAMAP-Rule" id="MF_00173"/>
    </source>
</evidence>
<gene>
    <name evidence="7" type="primary">argR</name>
    <name evidence="10" type="ORF">COB11_05060</name>
</gene>
<proteinExistence type="inferred from homology"/>
<comment type="pathway">
    <text evidence="7">Amino-acid biosynthesis; L-arginine biosynthesis [regulation].</text>
</comment>
<reference evidence="11" key="1">
    <citation type="submission" date="2017-08" db="EMBL/GenBank/DDBJ databases">
        <title>A dynamic microbial community with high functional redundancy inhabits the cold, oxic subseafloor aquifer.</title>
        <authorList>
            <person name="Tully B.J."/>
            <person name="Wheat C.G."/>
            <person name="Glazer B.T."/>
            <person name="Huber J.A."/>
        </authorList>
    </citation>
    <scope>NUCLEOTIDE SEQUENCE [LARGE SCALE GENOMIC DNA]</scope>
</reference>
<evidence type="ECO:0000313" key="11">
    <source>
        <dbReference type="Proteomes" id="UP000217838"/>
    </source>
</evidence>
<dbReference type="AlphaFoldDB" id="A0A2A4YFG7"/>
<dbReference type="GO" id="GO:0003700">
    <property type="term" value="F:DNA-binding transcription factor activity"/>
    <property type="evidence" value="ECO:0007669"/>
    <property type="project" value="UniProtKB-UniRule"/>
</dbReference>
<dbReference type="GO" id="GO:0005737">
    <property type="term" value="C:cytoplasm"/>
    <property type="evidence" value="ECO:0007669"/>
    <property type="project" value="UniProtKB-SubCell"/>
</dbReference>
<dbReference type="HAMAP" id="MF_00173">
    <property type="entry name" value="Arg_repressor"/>
    <property type="match status" value="1"/>
</dbReference>
<sequence length="149" mass="16671">MNNITKRRTAIAKLISQAKVDTQHDLITLLKNQFGIETNQAVISRDLKALNVVKKAIDGKRVFSLPARDVHEEVLKLGVQDIQKNEALIVVTVLEGLAPFVGDIIDDLSLEILGTLSGENTIFITPKSTHNIDEVYKQMCKKLYFNPFI</sequence>
<accession>A0A2A4YFG7</accession>
<dbReference type="PANTHER" id="PTHR34471">
    <property type="entry name" value="ARGININE REPRESSOR"/>
    <property type="match status" value="1"/>
</dbReference>
<dbReference type="InterPro" id="IPR036390">
    <property type="entry name" value="WH_DNA-bd_sf"/>
</dbReference>
<dbReference type="GO" id="GO:0051259">
    <property type="term" value="P:protein complex oligomerization"/>
    <property type="evidence" value="ECO:0007669"/>
    <property type="project" value="InterPro"/>
</dbReference>
<dbReference type="GO" id="GO:0034618">
    <property type="term" value="F:arginine binding"/>
    <property type="evidence" value="ECO:0007669"/>
    <property type="project" value="InterPro"/>
</dbReference>
<dbReference type="InterPro" id="IPR001669">
    <property type="entry name" value="Arg_repress"/>
</dbReference>
<evidence type="ECO:0000256" key="6">
    <source>
        <dbReference type="ARBA" id="ARBA00023163"/>
    </source>
</evidence>
<dbReference type="SUPFAM" id="SSF46785">
    <property type="entry name" value="Winged helix' DNA-binding domain"/>
    <property type="match status" value="1"/>
</dbReference>
<keyword evidence="3 7" id="KW-0963">Cytoplasm</keyword>
<keyword evidence="4 7" id="KW-0805">Transcription regulation</keyword>
<evidence type="ECO:0000256" key="1">
    <source>
        <dbReference type="ARBA" id="ARBA00004496"/>
    </source>
</evidence>
<evidence type="ECO:0000259" key="9">
    <source>
        <dbReference type="Pfam" id="PF02863"/>
    </source>
</evidence>
<name>A0A2A4YFG7_UNCAE</name>
<organism evidence="10 11">
    <name type="scientific">Aerophobetes bacterium</name>
    <dbReference type="NCBI Taxonomy" id="2030807"/>
    <lineage>
        <taxon>Bacteria</taxon>
        <taxon>Candidatus Aerophobota</taxon>
    </lineage>
</organism>
<dbReference type="InterPro" id="IPR036388">
    <property type="entry name" value="WH-like_DNA-bd_sf"/>
</dbReference>
<dbReference type="PANTHER" id="PTHR34471:SF1">
    <property type="entry name" value="ARGININE REPRESSOR"/>
    <property type="match status" value="1"/>
</dbReference>
<dbReference type="EMBL" id="NVUU01000058">
    <property type="protein sequence ID" value="PCI93576.1"/>
    <property type="molecule type" value="Genomic_DNA"/>
</dbReference>
<dbReference type="GO" id="GO:0003677">
    <property type="term" value="F:DNA binding"/>
    <property type="evidence" value="ECO:0007669"/>
    <property type="project" value="UniProtKB-KW"/>
</dbReference>
<evidence type="ECO:0000256" key="4">
    <source>
        <dbReference type="ARBA" id="ARBA00023015"/>
    </source>
</evidence>
<dbReference type="InterPro" id="IPR020899">
    <property type="entry name" value="Arg_repress_C"/>
</dbReference>
<dbReference type="Pfam" id="PF01316">
    <property type="entry name" value="Arg_repressor"/>
    <property type="match status" value="1"/>
</dbReference>
<evidence type="ECO:0000256" key="5">
    <source>
        <dbReference type="ARBA" id="ARBA00023125"/>
    </source>
</evidence>
<keyword evidence="7" id="KW-0028">Amino-acid biosynthesis</keyword>
<dbReference type="Gene3D" id="3.30.1360.40">
    <property type="match status" value="1"/>
</dbReference>
<comment type="similarity">
    <text evidence="2 7">Belongs to the ArgR family.</text>
</comment>
<keyword evidence="7" id="KW-0055">Arginine biosynthesis</keyword>
<comment type="function">
    <text evidence="7">Regulates arginine biosynthesis genes.</text>
</comment>
<dbReference type="InterPro" id="IPR036251">
    <property type="entry name" value="Arg_repress_C_sf"/>
</dbReference>
<comment type="caution">
    <text evidence="10">The sequence shown here is derived from an EMBL/GenBank/DDBJ whole genome shotgun (WGS) entry which is preliminary data.</text>
</comment>
<feature type="domain" description="Arginine repressor C-terminal" evidence="9">
    <location>
        <begin position="78"/>
        <end position="139"/>
    </location>
</feature>
<dbReference type="SUPFAM" id="SSF55252">
    <property type="entry name" value="C-terminal domain of arginine repressor"/>
    <property type="match status" value="1"/>
</dbReference>
<comment type="subcellular location">
    <subcellularLocation>
        <location evidence="1 7">Cytoplasm</location>
    </subcellularLocation>
</comment>
<dbReference type="PRINTS" id="PR01467">
    <property type="entry name" value="ARGREPRESSOR"/>
</dbReference>
<dbReference type="GO" id="GO:0006526">
    <property type="term" value="P:L-arginine biosynthetic process"/>
    <property type="evidence" value="ECO:0007669"/>
    <property type="project" value="UniProtKB-UniPathway"/>
</dbReference>
<evidence type="ECO:0000256" key="2">
    <source>
        <dbReference type="ARBA" id="ARBA00008316"/>
    </source>
</evidence>
<dbReference type="Gene3D" id="1.10.10.10">
    <property type="entry name" value="Winged helix-like DNA-binding domain superfamily/Winged helix DNA-binding domain"/>
    <property type="match status" value="1"/>
</dbReference>